<keyword evidence="3" id="KW-1185">Reference proteome</keyword>
<feature type="transmembrane region" description="Helical" evidence="1">
    <location>
        <begin position="82"/>
        <end position="103"/>
    </location>
</feature>
<feature type="transmembrane region" description="Helical" evidence="1">
    <location>
        <begin position="54"/>
        <end position="76"/>
    </location>
</feature>
<comment type="caution">
    <text evidence="2">The sequence shown here is derived from an EMBL/GenBank/DDBJ whole genome shotgun (WGS) entry which is preliminary data.</text>
</comment>
<evidence type="ECO:0000313" key="2">
    <source>
        <dbReference type="EMBL" id="MBO7743317.1"/>
    </source>
</evidence>
<keyword evidence="1" id="KW-1133">Transmembrane helix</keyword>
<proteinExistence type="predicted"/>
<evidence type="ECO:0000313" key="3">
    <source>
        <dbReference type="Proteomes" id="UP000670947"/>
    </source>
</evidence>
<keyword evidence="1" id="KW-0812">Transmembrane</keyword>
<reference evidence="2 3" key="1">
    <citation type="submission" date="2021-03" db="EMBL/GenBank/DDBJ databases">
        <title>Paenibacillus artemisicola MWE-103 whole genome sequence.</title>
        <authorList>
            <person name="Ham Y.J."/>
        </authorList>
    </citation>
    <scope>NUCLEOTIDE SEQUENCE [LARGE SCALE GENOMIC DNA]</scope>
    <source>
        <strain evidence="2 3">MWE-103</strain>
    </source>
</reference>
<gene>
    <name evidence="2" type="ORF">I8J29_03870</name>
</gene>
<protein>
    <submittedName>
        <fullName evidence="2">Uncharacterized protein</fullName>
    </submittedName>
</protein>
<name>A0ABS3W4T1_9BACL</name>
<evidence type="ECO:0000256" key="1">
    <source>
        <dbReference type="SAM" id="Phobius"/>
    </source>
</evidence>
<keyword evidence="1" id="KW-0472">Membrane</keyword>
<dbReference type="Proteomes" id="UP000670947">
    <property type="component" value="Unassembled WGS sequence"/>
</dbReference>
<accession>A0ABS3W4T1</accession>
<organism evidence="2 3">
    <name type="scientific">Paenibacillus artemisiicola</name>
    <dbReference type="NCBI Taxonomy" id="1172618"/>
    <lineage>
        <taxon>Bacteria</taxon>
        <taxon>Bacillati</taxon>
        <taxon>Bacillota</taxon>
        <taxon>Bacilli</taxon>
        <taxon>Bacillales</taxon>
        <taxon>Paenibacillaceae</taxon>
        <taxon>Paenibacillus</taxon>
    </lineage>
</organism>
<dbReference type="EMBL" id="JAGGDJ010000002">
    <property type="protein sequence ID" value="MBO7743317.1"/>
    <property type="molecule type" value="Genomic_DNA"/>
</dbReference>
<sequence>MIISTFEHSLEVEQALAVLEQMGVSRSSIMTVMMENGGERTDKTAAFYPNKTTLAFEAGMGSATACSVVGISAGFVLDWGPLIWGMLTALFGFAAGFGTTRLLQAKYFRRALRIRERLPELAVIVECQEHRVHEVQRVLWEYRALSVGRIEA</sequence>
<dbReference type="RefSeq" id="WP_208846357.1">
    <property type="nucleotide sequence ID" value="NZ_JAGGDJ010000002.1"/>
</dbReference>